<evidence type="ECO:0000256" key="6">
    <source>
        <dbReference type="ARBA" id="ARBA00022840"/>
    </source>
</evidence>
<evidence type="ECO:0000256" key="5">
    <source>
        <dbReference type="ARBA" id="ARBA00022777"/>
    </source>
</evidence>
<evidence type="ECO:0000259" key="11">
    <source>
        <dbReference type="PROSITE" id="PS50011"/>
    </source>
</evidence>
<dbReference type="EMBL" id="MN740698">
    <property type="protein sequence ID" value="QHU08683.1"/>
    <property type="molecule type" value="Genomic_DNA"/>
</dbReference>
<keyword evidence="4" id="KW-0547">Nucleotide-binding</keyword>
<dbReference type="PANTHER" id="PTHR11042">
    <property type="entry name" value="EUKARYOTIC TRANSLATION INITIATION FACTOR 2-ALPHA KINASE EIF2-ALPHA KINASE -RELATED"/>
    <property type="match status" value="1"/>
</dbReference>
<comment type="catalytic activity">
    <reaction evidence="9">
        <text>L-threonyl-[protein] + ATP = O-phospho-L-threonyl-[protein] + ADP + H(+)</text>
        <dbReference type="Rhea" id="RHEA:46608"/>
        <dbReference type="Rhea" id="RHEA-COMP:11060"/>
        <dbReference type="Rhea" id="RHEA-COMP:11605"/>
        <dbReference type="ChEBI" id="CHEBI:15378"/>
        <dbReference type="ChEBI" id="CHEBI:30013"/>
        <dbReference type="ChEBI" id="CHEBI:30616"/>
        <dbReference type="ChEBI" id="CHEBI:61977"/>
        <dbReference type="ChEBI" id="CHEBI:456216"/>
        <dbReference type="EC" id="2.7.11.1"/>
    </reaction>
    <physiologicalReaction direction="left-to-right" evidence="9">
        <dbReference type="Rhea" id="RHEA:46609"/>
    </physiologicalReaction>
</comment>
<dbReference type="GO" id="GO:0005634">
    <property type="term" value="C:nucleus"/>
    <property type="evidence" value="ECO:0007669"/>
    <property type="project" value="TreeGrafter"/>
</dbReference>
<dbReference type="Gene3D" id="1.10.510.10">
    <property type="entry name" value="Transferase(Phosphotransferase) domain 1"/>
    <property type="match status" value="1"/>
</dbReference>
<dbReference type="GO" id="GO:0005737">
    <property type="term" value="C:cytoplasm"/>
    <property type="evidence" value="ECO:0007669"/>
    <property type="project" value="TreeGrafter"/>
</dbReference>
<dbReference type="SUPFAM" id="SSF56112">
    <property type="entry name" value="Protein kinase-like (PK-like)"/>
    <property type="match status" value="1"/>
</dbReference>
<proteinExistence type="inferred from homology"/>
<evidence type="ECO:0000256" key="3">
    <source>
        <dbReference type="ARBA" id="ARBA00022679"/>
    </source>
</evidence>
<dbReference type="Pfam" id="PF00069">
    <property type="entry name" value="Pkinase"/>
    <property type="match status" value="1"/>
</dbReference>
<dbReference type="PROSITE" id="PS00108">
    <property type="entry name" value="PROTEIN_KINASE_ST"/>
    <property type="match status" value="1"/>
</dbReference>
<sequence length="335" mass="37311">MQGRTIGEGAYGTVSKSYVAMKTLVSEVSFVREATCLWRLRGCEGVVTILKTDLSDLTIKMELYEKDLRSFIPEASKHQKEEIVKQLCRIVAGIHCCKIVHGDIKPDNILIDTSKGIDIAIADFGNASVEGYCRSEKGNWLYRGPDPIKKFSQDIYSLGLVLLELFTGYRITRAGGINKTQGVYPDVHKVCLESSSQHKELLAKMVHSDPTVRPTAAELCQYFGVVGAAKVKKPRKKTYKEGRTRKLFDSIADKHKMGRRNIVYCAAASYVSNHKVGDKEDLYITAGAVIGCCLFTHCSTTTSLRTFYPHGVDVLHLEQAIKEMLDDHGFCGLLY</sequence>
<dbReference type="InterPro" id="IPR050339">
    <property type="entry name" value="CC_SR_Kinase"/>
</dbReference>
<dbReference type="InterPro" id="IPR008271">
    <property type="entry name" value="Ser/Thr_kinase_AS"/>
</dbReference>
<evidence type="ECO:0000256" key="7">
    <source>
        <dbReference type="ARBA" id="ARBA00023193"/>
    </source>
</evidence>
<protein>
    <recommendedName>
        <fullName evidence="1">non-specific serine/threonine protein kinase</fullName>
        <ecNumber evidence="1">2.7.11.1</ecNumber>
    </recommendedName>
</protein>
<evidence type="ECO:0000256" key="2">
    <source>
        <dbReference type="ARBA" id="ARBA00022527"/>
    </source>
</evidence>
<dbReference type="SMART" id="SM00220">
    <property type="entry name" value="S_TKc"/>
    <property type="match status" value="1"/>
</dbReference>
<organism evidence="12">
    <name type="scientific">viral metagenome</name>
    <dbReference type="NCBI Taxonomy" id="1070528"/>
    <lineage>
        <taxon>unclassified sequences</taxon>
        <taxon>metagenomes</taxon>
        <taxon>organismal metagenomes</taxon>
    </lineage>
</organism>
<dbReference type="EC" id="2.7.11.1" evidence="1"/>
<dbReference type="PANTHER" id="PTHR11042:SF160">
    <property type="entry name" value="EUKARYOTIC TRANSLATION INITIATION FACTOR 2-ALPHA KINASE 1"/>
    <property type="match status" value="1"/>
</dbReference>
<comment type="catalytic activity">
    <reaction evidence="10">
        <text>L-seryl-[protein] + ATP = O-phospho-L-seryl-[protein] + ADP + H(+)</text>
        <dbReference type="Rhea" id="RHEA:17989"/>
        <dbReference type="Rhea" id="RHEA-COMP:9863"/>
        <dbReference type="Rhea" id="RHEA-COMP:11604"/>
        <dbReference type="ChEBI" id="CHEBI:15378"/>
        <dbReference type="ChEBI" id="CHEBI:29999"/>
        <dbReference type="ChEBI" id="CHEBI:30616"/>
        <dbReference type="ChEBI" id="CHEBI:83421"/>
        <dbReference type="ChEBI" id="CHEBI:456216"/>
        <dbReference type="EC" id="2.7.11.1"/>
    </reaction>
    <physiologicalReaction direction="left-to-right" evidence="10">
        <dbReference type="Rhea" id="RHEA:17990"/>
    </physiologicalReaction>
</comment>
<dbReference type="GO" id="GO:0005524">
    <property type="term" value="F:ATP binding"/>
    <property type="evidence" value="ECO:0007669"/>
    <property type="project" value="UniProtKB-KW"/>
</dbReference>
<dbReference type="GO" id="GO:0004694">
    <property type="term" value="F:eukaryotic translation initiation factor 2alpha kinase activity"/>
    <property type="evidence" value="ECO:0007669"/>
    <property type="project" value="TreeGrafter"/>
</dbReference>
<evidence type="ECO:0000256" key="9">
    <source>
        <dbReference type="ARBA" id="ARBA00048659"/>
    </source>
</evidence>
<evidence type="ECO:0000256" key="4">
    <source>
        <dbReference type="ARBA" id="ARBA00022741"/>
    </source>
</evidence>
<evidence type="ECO:0000256" key="10">
    <source>
        <dbReference type="ARBA" id="ARBA00048977"/>
    </source>
</evidence>
<dbReference type="InterPro" id="IPR000719">
    <property type="entry name" value="Prot_kinase_dom"/>
</dbReference>
<keyword evidence="6" id="KW-0067">ATP-binding</keyword>
<dbReference type="PROSITE" id="PS50011">
    <property type="entry name" value="PROTEIN_KINASE_DOM"/>
    <property type="match status" value="1"/>
</dbReference>
<accession>A0A6C0JTI4</accession>
<keyword evidence="2" id="KW-0723">Serine/threonine-protein kinase</keyword>
<dbReference type="AlphaFoldDB" id="A0A6C0JTI4"/>
<keyword evidence="3" id="KW-0808">Transferase</keyword>
<keyword evidence="5" id="KW-0418">Kinase</keyword>
<feature type="domain" description="Protein kinase" evidence="11">
    <location>
        <begin position="1"/>
        <end position="223"/>
    </location>
</feature>
<reference evidence="12" key="1">
    <citation type="journal article" date="2020" name="Nature">
        <title>Giant virus diversity and host interactions through global metagenomics.</title>
        <authorList>
            <person name="Schulz F."/>
            <person name="Roux S."/>
            <person name="Paez-Espino D."/>
            <person name="Jungbluth S."/>
            <person name="Walsh D.A."/>
            <person name="Denef V.J."/>
            <person name="McMahon K.D."/>
            <person name="Konstantinidis K.T."/>
            <person name="Eloe-Fadrosh E.A."/>
            <person name="Kyrpides N.C."/>
            <person name="Woyke T."/>
        </authorList>
    </citation>
    <scope>NUCLEOTIDE SEQUENCE</scope>
    <source>
        <strain evidence="12">GVMAG-S-1063924-116</strain>
    </source>
</reference>
<comment type="similarity">
    <text evidence="8">Belongs to the protein kinase superfamily. Ser/Thr protein kinase family. GCN2 subfamily.</text>
</comment>
<evidence type="ECO:0000256" key="1">
    <source>
        <dbReference type="ARBA" id="ARBA00012513"/>
    </source>
</evidence>
<evidence type="ECO:0000256" key="8">
    <source>
        <dbReference type="ARBA" id="ARBA00037982"/>
    </source>
</evidence>
<keyword evidence="7" id="KW-0652">Protein synthesis inhibitor</keyword>
<name>A0A6C0JTI4_9ZZZZ</name>
<dbReference type="InterPro" id="IPR011009">
    <property type="entry name" value="Kinase-like_dom_sf"/>
</dbReference>
<dbReference type="GO" id="GO:0017148">
    <property type="term" value="P:negative regulation of translation"/>
    <property type="evidence" value="ECO:0007669"/>
    <property type="project" value="UniProtKB-KW"/>
</dbReference>
<evidence type="ECO:0000313" key="12">
    <source>
        <dbReference type="EMBL" id="QHU08683.1"/>
    </source>
</evidence>